<dbReference type="PIRSF" id="PIRSF021774">
    <property type="entry name" value="UCP021774"/>
    <property type="match status" value="1"/>
</dbReference>
<organism evidence="2 3">
    <name type="scientific">Haloarcula saliterrae</name>
    <dbReference type="NCBI Taxonomy" id="2950534"/>
    <lineage>
        <taxon>Archaea</taxon>
        <taxon>Methanobacteriati</taxon>
        <taxon>Methanobacteriota</taxon>
        <taxon>Stenosarchaea group</taxon>
        <taxon>Halobacteria</taxon>
        <taxon>Halobacteriales</taxon>
        <taxon>Haloarculaceae</taxon>
        <taxon>Haloarcula</taxon>
    </lineage>
</organism>
<dbReference type="CDD" id="cd14797">
    <property type="entry name" value="DUF302"/>
    <property type="match status" value="1"/>
</dbReference>
<protein>
    <submittedName>
        <fullName evidence="2">DUF302 domain-containing protein</fullName>
    </submittedName>
</protein>
<name>A0ABU2FI34_9EURY</name>
<reference evidence="2 3" key="1">
    <citation type="submission" date="2022-06" db="EMBL/GenBank/DDBJ databases">
        <title>Haloarcula sp. a new haloarchaeum isolate from saline soil.</title>
        <authorList>
            <person name="Strakova D."/>
            <person name="Galisteo C."/>
            <person name="Sanchez-Porro C."/>
            <person name="Ventosa A."/>
        </authorList>
    </citation>
    <scope>NUCLEOTIDE SEQUENCE [LARGE SCALE GENOMIC DNA]</scope>
    <source>
        <strain evidence="2 3">S1CR25-12</strain>
    </source>
</reference>
<keyword evidence="3" id="KW-1185">Reference proteome</keyword>
<sequence length="133" mass="14364">MSYTMETSATGDFDKMVERTVDALEDEGFGVLCDIDVRSTFEEKLGEEFRQYRILGACTPALAHEGLTAERDLGALLPCNVIVYETDDGGVTVGAVDPQQLVGIADNDALNSIATDVTDRFERVLSTVGNGPR</sequence>
<dbReference type="Proteomes" id="UP001259659">
    <property type="component" value="Unassembled WGS sequence"/>
</dbReference>
<dbReference type="PANTHER" id="PTHR38342:SF1">
    <property type="entry name" value="SLR5037 PROTEIN"/>
    <property type="match status" value="1"/>
</dbReference>
<gene>
    <name evidence="2" type="ORF">NDI56_21215</name>
</gene>
<dbReference type="RefSeq" id="WP_310921774.1">
    <property type="nucleotide sequence ID" value="NZ_JAMQON010000009.1"/>
</dbReference>
<proteinExistence type="predicted"/>
<feature type="domain" description="DUF302" evidence="1">
    <location>
        <begin position="35"/>
        <end position="98"/>
    </location>
</feature>
<accession>A0ABU2FI34</accession>
<dbReference type="PANTHER" id="PTHR38342">
    <property type="entry name" value="SLR5037 PROTEIN"/>
    <property type="match status" value="1"/>
</dbReference>
<dbReference type="Pfam" id="PF03625">
    <property type="entry name" value="DUF302"/>
    <property type="match status" value="1"/>
</dbReference>
<evidence type="ECO:0000313" key="2">
    <source>
        <dbReference type="EMBL" id="MDS0261930.1"/>
    </source>
</evidence>
<comment type="caution">
    <text evidence="2">The sequence shown here is derived from an EMBL/GenBank/DDBJ whole genome shotgun (WGS) entry which is preliminary data.</text>
</comment>
<evidence type="ECO:0000259" key="1">
    <source>
        <dbReference type="Pfam" id="PF03625"/>
    </source>
</evidence>
<dbReference type="InterPro" id="IPR016796">
    <property type="entry name" value="UCP021774"/>
</dbReference>
<dbReference type="Gene3D" id="3.30.310.70">
    <property type="entry name" value="TT1751-like domain"/>
    <property type="match status" value="1"/>
</dbReference>
<dbReference type="InterPro" id="IPR035923">
    <property type="entry name" value="TT1751-like_sf"/>
</dbReference>
<dbReference type="InterPro" id="IPR005180">
    <property type="entry name" value="DUF302"/>
</dbReference>
<dbReference type="EMBL" id="JAMQON010000009">
    <property type="protein sequence ID" value="MDS0261930.1"/>
    <property type="molecule type" value="Genomic_DNA"/>
</dbReference>
<dbReference type="SUPFAM" id="SSF103247">
    <property type="entry name" value="TT1751-like"/>
    <property type="match status" value="1"/>
</dbReference>
<evidence type="ECO:0000313" key="3">
    <source>
        <dbReference type="Proteomes" id="UP001259659"/>
    </source>
</evidence>